<protein>
    <submittedName>
        <fullName evidence="10">Two-component transcriptional regulator, winged helix family</fullName>
    </submittedName>
</protein>
<dbReference type="Pfam" id="PF00072">
    <property type="entry name" value="Response_reg"/>
    <property type="match status" value="1"/>
</dbReference>
<feature type="domain" description="OmpR/PhoB-type" evidence="9">
    <location>
        <begin position="146"/>
        <end position="246"/>
    </location>
</feature>
<dbReference type="GO" id="GO:0005829">
    <property type="term" value="C:cytosol"/>
    <property type="evidence" value="ECO:0007669"/>
    <property type="project" value="TreeGrafter"/>
</dbReference>
<name>H6SN92_PARPM</name>
<dbReference type="EMBL" id="HE663493">
    <property type="protein sequence ID" value="CCG06968.1"/>
    <property type="molecule type" value="Genomic_DNA"/>
</dbReference>
<dbReference type="PROSITE" id="PS51755">
    <property type="entry name" value="OMPR_PHOB"/>
    <property type="match status" value="1"/>
</dbReference>
<dbReference type="Gene3D" id="6.10.250.690">
    <property type="match status" value="1"/>
</dbReference>
<keyword evidence="1 6" id="KW-0597">Phosphoprotein</keyword>
<dbReference type="SUPFAM" id="SSF46894">
    <property type="entry name" value="C-terminal effector domain of the bipartite response regulators"/>
    <property type="match status" value="1"/>
</dbReference>
<dbReference type="GO" id="GO:0000976">
    <property type="term" value="F:transcription cis-regulatory region binding"/>
    <property type="evidence" value="ECO:0007669"/>
    <property type="project" value="TreeGrafter"/>
</dbReference>
<dbReference type="SUPFAM" id="SSF52172">
    <property type="entry name" value="CheY-like"/>
    <property type="match status" value="1"/>
</dbReference>
<feature type="domain" description="Response regulatory" evidence="8">
    <location>
        <begin position="22"/>
        <end position="135"/>
    </location>
</feature>
<accession>H6SN92</accession>
<keyword evidence="3" id="KW-0805">Transcription regulation</keyword>
<dbReference type="InterPro" id="IPR011006">
    <property type="entry name" value="CheY-like_superfamily"/>
</dbReference>
<evidence type="ECO:0000313" key="11">
    <source>
        <dbReference type="Proteomes" id="UP000033220"/>
    </source>
</evidence>
<dbReference type="SMART" id="SM00448">
    <property type="entry name" value="REC"/>
    <property type="match status" value="1"/>
</dbReference>
<dbReference type="eggNOG" id="COG0745">
    <property type="taxonomic scope" value="Bacteria"/>
</dbReference>
<evidence type="ECO:0000256" key="1">
    <source>
        <dbReference type="ARBA" id="ARBA00022553"/>
    </source>
</evidence>
<organism evidence="10 11">
    <name type="scientific">Pararhodospirillum photometricum DSM 122</name>
    <dbReference type="NCBI Taxonomy" id="1150469"/>
    <lineage>
        <taxon>Bacteria</taxon>
        <taxon>Pseudomonadati</taxon>
        <taxon>Pseudomonadota</taxon>
        <taxon>Alphaproteobacteria</taxon>
        <taxon>Rhodospirillales</taxon>
        <taxon>Rhodospirillaceae</taxon>
        <taxon>Pararhodospirillum</taxon>
    </lineage>
</organism>
<dbReference type="STRING" id="1150469.RSPPHO_00342"/>
<dbReference type="SMART" id="SM00862">
    <property type="entry name" value="Trans_reg_C"/>
    <property type="match status" value="1"/>
</dbReference>
<dbReference type="InterPro" id="IPR016032">
    <property type="entry name" value="Sig_transdc_resp-reg_C-effctor"/>
</dbReference>
<keyword evidence="11" id="KW-1185">Reference proteome</keyword>
<proteinExistence type="predicted"/>
<evidence type="ECO:0000313" key="10">
    <source>
        <dbReference type="EMBL" id="CCG06968.1"/>
    </source>
</evidence>
<dbReference type="Gene3D" id="3.40.50.2300">
    <property type="match status" value="1"/>
</dbReference>
<dbReference type="Pfam" id="PF00486">
    <property type="entry name" value="Trans_reg_C"/>
    <property type="match status" value="1"/>
</dbReference>
<dbReference type="KEGG" id="rpm:RSPPHO_00342"/>
<evidence type="ECO:0000256" key="4">
    <source>
        <dbReference type="ARBA" id="ARBA00023125"/>
    </source>
</evidence>
<dbReference type="AlphaFoldDB" id="H6SN92"/>
<keyword evidence="5" id="KW-0804">Transcription</keyword>
<dbReference type="PANTHER" id="PTHR48111:SF1">
    <property type="entry name" value="TWO-COMPONENT RESPONSE REGULATOR ORR33"/>
    <property type="match status" value="1"/>
</dbReference>
<dbReference type="GO" id="GO:0006355">
    <property type="term" value="P:regulation of DNA-templated transcription"/>
    <property type="evidence" value="ECO:0007669"/>
    <property type="project" value="InterPro"/>
</dbReference>
<dbReference type="GO" id="GO:0032993">
    <property type="term" value="C:protein-DNA complex"/>
    <property type="evidence" value="ECO:0007669"/>
    <property type="project" value="TreeGrafter"/>
</dbReference>
<gene>
    <name evidence="10" type="ORF">RSPPHO_00342</name>
</gene>
<reference evidence="10 11" key="1">
    <citation type="submission" date="2012-02" db="EMBL/GenBank/DDBJ databases">
        <title>Shotgun genome sequence of Phaeospirillum photometricum DSM 122.</title>
        <authorList>
            <person name="Duquesne K."/>
            <person name="Sturgis J."/>
        </authorList>
    </citation>
    <scope>NUCLEOTIDE SEQUENCE [LARGE SCALE GENOMIC DNA]</scope>
    <source>
        <strain evidence="11">DSM122</strain>
    </source>
</reference>
<evidence type="ECO:0000259" key="9">
    <source>
        <dbReference type="PROSITE" id="PS51755"/>
    </source>
</evidence>
<dbReference type="PATRIC" id="fig|1150469.3.peg.402"/>
<dbReference type="GO" id="GO:0000156">
    <property type="term" value="F:phosphorelay response regulator activity"/>
    <property type="evidence" value="ECO:0007669"/>
    <property type="project" value="TreeGrafter"/>
</dbReference>
<dbReference type="HOGENOM" id="CLU_000445_30_4_5"/>
<feature type="modified residue" description="4-aspartylphosphate" evidence="6">
    <location>
        <position position="71"/>
    </location>
</feature>
<dbReference type="CDD" id="cd00383">
    <property type="entry name" value="trans_reg_C"/>
    <property type="match status" value="1"/>
</dbReference>
<dbReference type="InterPro" id="IPR001789">
    <property type="entry name" value="Sig_transdc_resp-reg_receiver"/>
</dbReference>
<sequence>MLATPGGQTHGATRRNAGVMIKILMVEDDADVRDSVVEYLRLHGLEAEGVGTARDFLECLDHHPYDIAIIDIGLPDQDGFLLTETLRAHPRLGVIHLSGRSSTEDRIRGFSSGADLYFVKPVDGRELMAAVRTLARRLGVLDEDGEPGDGSPPWVFDLTRWILVPPQGEAISLTSTEVRFLEVLLSAPGKTVSRTMLLAAMRYQNTDAGNRSLEALIRRLRRKVEEATSTRSAIKTVHRQGYLFSAPVIIERS</sequence>
<evidence type="ECO:0000256" key="5">
    <source>
        <dbReference type="ARBA" id="ARBA00023163"/>
    </source>
</evidence>
<evidence type="ECO:0000256" key="2">
    <source>
        <dbReference type="ARBA" id="ARBA00023012"/>
    </source>
</evidence>
<dbReference type="Gene3D" id="1.10.10.10">
    <property type="entry name" value="Winged helix-like DNA-binding domain superfamily/Winged helix DNA-binding domain"/>
    <property type="match status" value="1"/>
</dbReference>
<dbReference type="InterPro" id="IPR001867">
    <property type="entry name" value="OmpR/PhoB-type_DNA-bd"/>
</dbReference>
<evidence type="ECO:0000256" key="7">
    <source>
        <dbReference type="PROSITE-ProRule" id="PRU01091"/>
    </source>
</evidence>
<evidence type="ECO:0000259" key="8">
    <source>
        <dbReference type="PROSITE" id="PS50110"/>
    </source>
</evidence>
<evidence type="ECO:0000256" key="3">
    <source>
        <dbReference type="ARBA" id="ARBA00023015"/>
    </source>
</evidence>
<dbReference type="InterPro" id="IPR036388">
    <property type="entry name" value="WH-like_DNA-bd_sf"/>
</dbReference>
<dbReference type="PANTHER" id="PTHR48111">
    <property type="entry name" value="REGULATOR OF RPOS"/>
    <property type="match status" value="1"/>
</dbReference>
<dbReference type="Proteomes" id="UP000033220">
    <property type="component" value="Chromosome DSM 122"/>
</dbReference>
<evidence type="ECO:0000256" key="6">
    <source>
        <dbReference type="PROSITE-ProRule" id="PRU00169"/>
    </source>
</evidence>
<dbReference type="InterPro" id="IPR039420">
    <property type="entry name" value="WalR-like"/>
</dbReference>
<feature type="DNA-binding region" description="OmpR/PhoB-type" evidence="7">
    <location>
        <begin position="146"/>
        <end position="246"/>
    </location>
</feature>
<dbReference type="PROSITE" id="PS50110">
    <property type="entry name" value="RESPONSE_REGULATORY"/>
    <property type="match status" value="1"/>
</dbReference>
<keyword evidence="4 7" id="KW-0238">DNA-binding</keyword>
<keyword evidence="2" id="KW-0902">Two-component regulatory system</keyword>